<keyword evidence="2" id="KW-0472">Membrane</keyword>
<feature type="transmembrane region" description="Helical" evidence="2">
    <location>
        <begin position="24"/>
        <end position="44"/>
    </location>
</feature>
<dbReference type="STRING" id="92487.SAMN02745130_00146"/>
<evidence type="ECO:0000313" key="4">
    <source>
        <dbReference type="Proteomes" id="UP000190460"/>
    </source>
</evidence>
<evidence type="ECO:0000256" key="2">
    <source>
        <dbReference type="SAM" id="Phobius"/>
    </source>
</evidence>
<dbReference type="Pfam" id="PF20567">
    <property type="entry name" value="DUF6776"/>
    <property type="match status" value="1"/>
</dbReference>
<name>A0A1T4VSP6_9GAMM</name>
<proteinExistence type="predicted"/>
<organism evidence="3 4">
    <name type="scientific">Thiothrix eikelboomii</name>
    <dbReference type="NCBI Taxonomy" id="92487"/>
    <lineage>
        <taxon>Bacteria</taxon>
        <taxon>Pseudomonadati</taxon>
        <taxon>Pseudomonadota</taxon>
        <taxon>Gammaproteobacteria</taxon>
        <taxon>Thiotrichales</taxon>
        <taxon>Thiotrichaceae</taxon>
        <taxon>Thiothrix</taxon>
    </lineage>
</organism>
<keyword evidence="2" id="KW-0812">Transmembrane</keyword>
<dbReference type="EMBL" id="FUYB01000001">
    <property type="protein sequence ID" value="SKA67855.1"/>
    <property type="molecule type" value="Genomic_DNA"/>
</dbReference>
<sequence>MSLEYRIDHRGVVQVQAARQPSRCWPLLVALLLLLGVLVAWLYVSGYLTPVDATDGTQALSLRGKMNEQARLLEEQNQHIIKLESQAASATRSEQVQTTANEALRRRLALVETELADAKDNLLLYEDILSPKDVEAGLSIRYFGLKPRVIDAEGNKLEHERFYQYQLVLANVRGNEAGVSGHYHLEIKGLKAGAKLNLPLSALRVKSTEQNQDVNRFSLKYYQRFEGMIELPPDFTPEQVLVTLRPESGANPVTKSYDWQVFNLSKKSAAS</sequence>
<gene>
    <name evidence="3" type="ORF">SAMN02745130_00146</name>
</gene>
<keyword evidence="2" id="KW-1133">Transmembrane helix</keyword>
<reference evidence="4" key="1">
    <citation type="submission" date="2017-02" db="EMBL/GenBank/DDBJ databases">
        <authorList>
            <person name="Varghese N."/>
            <person name="Submissions S."/>
        </authorList>
    </citation>
    <scope>NUCLEOTIDE SEQUENCE [LARGE SCALE GENOMIC DNA]</scope>
    <source>
        <strain evidence="4">ATCC 49788</strain>
    </source>
</reference>
<dbReference type="AlphaFoldDB" id="A0A1T4VSP6"/>
<keyword evidence="1" id="KW-0175">Coiled coil</keyword>
<protein>
    <submittedName>
        <fullName evidence="3">Uncharacterized protein</fullName>
    </submittedName>
</protein>
<dbReference type="RefSeq" id="WP_078920657.1">
    <property type="nucleotide sequence ID" value="NZ_FUYB01000001.1"/>
</dbReference>
<feature type="coiled-coil region" evidence="1">
    <location>
        <begin position="66"/>
        <end position="121"/>
    </location>
</feature>
<dbReference type="Proteomes" id="UP000190460">
    <property type="component" value="Unassembled WGS sequence"/>
</dbReference>
<accession>A0A1T4VSP6</accession>
<evidence type="ECO:0000313" key="3">
    <source>
        <dbReference type="EMBL" id="SKA67855.1"/>
    </source>
</evidence>
<evidence type="ECO:0000256" key="1">
    <source>
        <dbReference type="SAM" id="Coils"/>
    </source>
</evidence>
<keyword evidence="4" id="KW-1185">Reference proteome</keyword>
<dbReference type="OrthoDB" id="7056878at2"/>
<dbReference type="InterPro" id="IPR046703">
    <property type="entry name" value="DUF6776"/>
</dbReference>